<dbReference type="EC" id="6.1.1.6" evidence="9"/>
<dbReference type="AlphaFoldDB" id="A0A0Q4B9H2"/>
<evidence type="ECO:0000256" key="5">
    <source>
        <dbReference type="ARBA" id="ARBA00022840"/>
    </source>
</evidence>
<evidence type="ECO:0000256" key="7">
    <source>
        <dbReference type="ARBA" id="ARBA00023146"/>
    </source>
</evidence>
<dbReference type="CDD" id="cd00775">
    <property type="entry name" value="LysRS_core"/>
    <property type="match status" value="1"/>
</dbReference>
<evidence type="ECO:0000313" key="12">
    <source>
        <dbReference type="EMBL" id="KQM09428.1"/>
    </source>
</evidence>
<dbReference type="GO" id="GO:0005829">
    <property type="term" value="C:cytosol"/>
    <property type="evidence" value="ECO:0007669"/>
    <property type="project" value="TreeGrafter"/>
</dbReference>
<keyword evidence="2 9" id="KW-0436">Ligase</keyword>
<comment type="similarity">
    <text evidence="1 9">Belongs to the class-II aminoacyl-tRNA synthetase family.</text>
</comment>
<keyword evidence="6 9" id="KW-0648">Protein biosynthesis</keyword>
<evidence type="ECO:0000256" key="2">
    <source>
        <dbReference type="ARBA" id="ARBA00022598"/>
    </source>
</evidence>
<evidence type="ECO:0000256" key="3">
    <source>
        <dbReference type="ARBA" id="ARBA00022723"/>
    </source>
</evidence>
<evidence type="ECO:0000256" key="4">
    <source>
        <dbReference type="ARBA" id="ARBA00022741"/>
    </source>
</evidence>
<dbReference type="SUPFAM" id="SSF50249">
    <property type="entry name" value="Nucleic acid-binding proteins"/>
    <property type="match status" value="1"/>
</dbReference>
<dbReference type="InterPro" id="IPR006195">
    <property type="entry name" value="aa-tRNA-synth_II"/>
</dbReference>
<dbReference type="CDD" id="cd04322">
    <property type="entry name" value="LysRS_N"/>
    <property type="match status" value="1"/>
</dbReference>
<evidence type="ECO:0000256" key="6">
    <source>
        <dbReference type="ARBA" id="ARBA00022917"/>
    </source>
</evidence>
<sequence length="570" mass="64682">MERSEQQEQRLQALAALRELGIEPYPAAEFPVTHSTQSALAAFDALSQSRATVVLAGRMRARRIMGNASFFTLADEHGQLQVYVRRDEICPGDDKTLYNTVFKKLLDLGDIVGVEGYLFTTQTGEKSLHANQIVLLAKSVRPMPVVKEKDGQVFDALSDPEVRYRQRYLDLAVNRDTQETFRKRRTIIRTMRDFFDSKGYVEVETPILQPLAGGAAARPFVTHHNALDIPLYLRIADELYLKRLIVGGFDGVYEFCKDFRNEGMDRTHNPEFSMVEIYVAYKDYRWMMGLVEEMLERVALAVHGATEFSSKGQEISFKRPFARLTMREAIQRYARLDIDALDDAALAQACRQHGVEVDGSMGRGKLIDELFGATCEEHLVQPTFIMDYPLEMSPLCKRHRDNPQLTERFELYVNGSELCNAYSELNDPVDQLARFEEQMRLAEKGDDEAMIIDHDYVRAMEYGMPPCAGMGIGIDRLAMLVLDKPSVQDVILFPQMRPERVQRKDDDAAFEAAGVSAEWVKPLRALGYNSLDVLQGAKPGKLLNDLRGYAKKNKLELPPLELEVVEGWMA</sequence>
<dbReference type="InterPro" id="IPR044136">
    <property type="entry name" value="Lys-tRNA-ligase_II_N"/>
</dbReference>
<dbReference type="GO" id="GO:0000287">
    <property type="term" value="F:magnesium ion binding"/>
    <property type="evidence" value="ECO:0007669"/>
    <property type="project" value="UniProtKB-UniRule"/>
</dbReference>
<evidence type="ECO:0000256" key="9">
    <source>
        <dbReference type="HAMAP-Rule" id="MF_00252"/>
    </source>
</evidence>
<dbReference type="InterPro" id="IPR012340">
    <property type="entry name" value="NA-bd_OB-fold"/>
</dbReference>
<dbReference type="HAMAP" id="MF_00252">
    <property type="entry name" value="Lys_tRNA_synth_class2"/>
    <property type="match status" value="1"/>
</dbReference>
<reference evidence="12" key="1">
    <citation type="submission" date="2015-08" db="EMBL/GenBank/DDBJ databases">
        <title>Candidatus Bacteriodes Periocalifornicus.</title>
        <authorList>
            <person name="McLean J.S."/>
            <person name="Kelley S."/>
        </authorList>
    </citation>
    <scope>NUCLEOTIDE SEQUENCE [LARGE SCALE GENOMIC DNA]</scope>
    <source>
        <strain evidence="12">12B</strain>
    </source>
</reference>
<feature type="binding site" evidence="9">
    <location>
        <position position="410"/>
    </location>
    <ligand>
        <name>Mg(2+)</name>
        <dbReference type="ChEBI" id="CHEBI:18420"/>
        <label>1</label>
    </ligand>
</feature>
<proteinExistence type="inferred from homology"/>
<dbReference type="PROSITE" id="PS50862">
    <property type="entry name" value="AA_TRNA_LIGASE_II"/>
    <property type="match status" value="1"/>
</dbReference>
<dbReference type="Pfam" id="PF01336">
    <property type="entry name" value="tRNA_anti-codon"/>
    <property type="match status" value="1"/>
</dbReference>
<keyword evidence="3 9" id="KW-0479">Metal-binding</keyword>
<dbReference type="PATRIC" id="fig|1702214.3.peg.2137"/>
<protein>
    <recommendedName>
        <fullName evidence="9">Lysine--tRNA ligase</fullName>
        <ecNumber evidence="9">6.1.1.6</ecNumber>
    </recommendedName>
    <alternativeName>
        <fullName evidence="9">Lysyl-tRNA synthetase</fullName>
        <shortName evidence="9">LysRS</shortName>
    </alternativeName>
</protein>
<evidence type="ECO:0000256" key="1">
    <source>
        <dbReference type="ARBA" id="ARBA00008226"/>
    </source>
</evidence>
<gene>
    <name evidence="9" type="primary">lysS</name>
    <name evidence="12" type="ORF">AL399_01780</name>
</gene>
<dbReference type="InterPro" id="IPR004364">
    <property type="entry name" value="Aa-tRNA-synt_II"/>
</dbReference>
<keyword evidence="13" id="KW-1185">Reference proteome</keyword>
<feature type="domain" description="Aminoacyl-transfer RNA synthetases class-II family profile" evidence="11">
    <location>
        <begin position="181"/>
        <end position="498"/>
    </location>
</feature>
<dbReference type="Gene3D" id="2.40.50.140">
    <property type="entry name" value="Nucleic acid-binding proteins"/>
    <property type="match status" value="1"/>
</dbReference>
<evidence type="ECO:0000256" key="10">
    <source>
        <dbReference type="RuleBase" id="RU000336"/>
    </source>
</evidence>
<comment type="catalytic activity">
    <reaction evidence="8 9 10">
        <text>tRNA(Lys) + L-lysine + ATP = L-lysyl-tRNA(Lys) + AMP + diphosphate</text>
        <dbReference type="Rhea" id="RHEA:20792"/>
        <dbReference type="Rhea" id="RHEA-COMP:9696"/>
        <dbReference type="Rhea" id="RHEA-COMP:9697"/>
        <dbReference type="ChEBI" id="CHEBI:30616"/>
        <dbReference type="ChEBI" id="CHEBI:32551"/>
        <dbReference type="ChEBI" id="CHEBI:33019"/>
        <dbReference type="ChEBI" id="CHEBI:78442"/>
        <dbReference type="ChEBI" id="CHEBI:78529"/>
        <dbReference type="ChEBI" id="CHEBI:456215"/>
        <dbReference type="EC" id="6.1.1.6"/>
    </reaction>
</comment>
<keyword evidence="7 9" id="KW-0030">Aminoacyl-tRNA synthetase</keyword>
<dbReference type="FunFam" id="2.40.50.140:FF:000024">
    <property type="entry name" value="Lysine--tRNA ligase"/>
    <property type="match status" value="1"/>
</dbReference>
<keyword evidence="5 9" id="KW-0067">ATP-binding</keyword>
<dbReference type="Pfam" id="PF00152">
    <property type="entry name" value="tRNA-synt_2"/>
    <property type="match status" value="1"/>
</dbReference>
<dbReference type="InterPro" id="IPR002313">
    <property type="entry name" value="Lys-tRNA-ligase_II"/>
</dbReference>
<comment type="subcellular location">
    <subcellularLocation>
        <location evidence="9">Cytoplasm</location>
    </subcellularLocation>
</comment>
<dbReference type="NCBIfam" id="NF001756">
    <property type="entry name" value="PRK00484.1"/>
    <property type="match status" value="1"/>
</dbReference>
<dbReference type="InterPro" id="IPR045864">
    <property type="entry name" value="aa-tRNA-synth_II/BPL/LPL"/>
</dbReference>
<dbReference type="GO" id="GO:0000049">
    <property type="term" value="F:tRNA binding"/>
    <property type="evidence" value="ECO:0007669"/>
    <property type="project" value="TreeGrafter"/>
</dbReference>
<evidence type="ECO:0000313" key="13">
    <source>
        <dbReference type="Proteomes" id="UP000054172"/>
    </source>
</evidence>
<dbReference type="PRINTS" id="PR00982">
    <property type="entry name" value="TRNASYNTHLYS"/>
</dbReference>
<accession>A0A0Q4B9H2</accession>
<dbReference type="Proteomes" id="UP000054172">
    <property type="component" value="Unassembled WGS sequence"/>
</dbReference>
<dbReference type="PANTHER" id="PTHR42918:SF15">
    <property type="entry name" value="LYSINE--TRNA LIGASE, CHLOROPLASTIC_MITOCHONDRIAL"/>
    <property type="match status" value="1"/>
</dbReference>
<feature type="binding site" evidence="9">
    <location>
        <position position="417"/>
    </location>
    <ligand>
        <name>Mg(2+)</name>
        <dbReference type="ChEBI" id="CHEBI:18420"/>
        <label>1</label>
    </ligand>
</feature>
<evidence type="ECO:0000259" key="11">
    <source>
        <dbReference type="PROSITE" id="PS50862"/>
    </source>
</evidence>
<dbReference type="GO" id="GO:0005524">
    <property type="term" value="F:ATP binding"/>
    <property type="evidence" value="ECO:0007669"/>
    <property type="project" value="UniProtKB-UniRule"/>
</dbReference>
<dbReference type="STRING" id="1702214.AL399_01780"/>
<feature type="binding site" evidence="9">
    <location>
        <position position="417"/>
    </location>
    <ligand>
        <name>Mg(2+)</name>
        <dbReference type="ChEBI" id="CHEBI:18420"/>
        <label>2</label>
    </ligand>
</feature>
<comment type="subunit">
    <text evidence="9">Homodimer.</text>
</comment>
<keyword evidence="9" id="KW-0963">Cytoplasm</keyword>
<dbReference type="InterPro" id="IPR004365">
    <property type="entry name" value="NA-bd_OB_tRNA"/>
</dbReference>
<organism evidence="12 13">
    <name type="scientific">Candidatus [Bacteroides] periocalifornicus</name>
    <dbReference type="NCBI Taxonomy" id="1702214"/>
    <lineage>
        <taxon>Bacteria</taxon>
        <taxon>Pseudomonadati</taxon>
        <taxon>Bacteroidota</taxon>
    </lineage>
</organism>
<dbReference type="SUPFAM" id="SSF55681">
    <property type="entry name" value="Class II aaRS and biotin synthetases"/>
    <property type="match status" value="1"/>
</dbReference>
<evidence type="ECO:0000256" key="8">
    <source>
        <dbReference type="ARBA" id="ARBA00048573"/>
    </source>
</evidence>
<dbReference type="NCBIfam" id="TIGR00499">
    <property type="entry name" value="lysS_bact"/>
    <property type="match status" value="1"/>
</dbReference>
<keyword evidence="9 10" id="KW-0460">Magnesium</keyword>
<dbReference type="InterPro" id="IPR018149">
    <property type="entry name" value="Lys-tRNA-synth_II_C"/>
</dbReference>
<keyword evidence="4 9" id="KW-0547">Nucleotide-binding</keyword>
<dbReference type="Gene3D" id="3.30.930.10">
    <property type="entry name" value="Bira Bifunctional Protein, Domain 2"/>
    <property type="match status" value="1"/>
</dbReference>
<dbReference type="GO" id="GO:0006430">
    <property type="term" value="P:lysyl-tRNA aminoacylation"/>
    <property type="evidence" value="ECO:0007669"/>
    <property type="project" value="UniProtKB-UniRule"/>
</dbReference>
<dbReference type="EMBL" id="LIIK01000005">
    <property type="protein sequence ID" value="KQM09428.1"/>
    <property type="molecule type" value="Genomic_DNA"/>
</dbReference>
<dbReference type="GO" id="GO:0004824">
    <property type="term" value="F:lysine-tRNA ligase activity"/>
    <property type="evidence" value="ECO:0007669"/>
    <property type="project" value="UniProtKB-UniRule"/>
</dbReference>
<name>A0A0Q4B9H2_9BACT</name>
<comment type="cofactor">
    <cofactor evidence="9 10">
        <name>Mg(2+)</name>
        <dbReference type="ChEBI" id="CHEBI:18420"/>
    </cofactor>
    <text evidence="9 10">Binds 3 Mg(2+) ions per subunit.</text>
</comment>
<dbReference type="PANTHER" id="PTHR42918">
    <property type="entry name" value="LYSYL-TRNA SYNTHETASE"/>
    <property type="match status" value="1"/>
</dbReference>
<comment type="caution">
    <text evidence="12">The sequence shown here is derived from an EMBL/GenBank/DDBJ whole genome shotgun (WGS) entry which is preliminary data.</text>
</comment>